<dbReference type="Proteomes" id="UP000664601">
    <property type="component" value="Unassembled WGS sequence"/>
</dbReference>
<keyword evidence="10" id="KW-1185">Reference proteome</keyword>
<gene>
    <name evidence="9" type="ORF">JZO70_07240</name>
</gene>
<evidence type="ECO:0000313" key="9">
    <source>
        <dbReference type="EMBL" id="MBO1305948.1"/>
    </source>
</evidence>
<keyword evidence="1" id="KW-0134">Cell wall</keyword>
<reference evidence="9 10" key="1">
    <citation type="submission" date="2021-03" db="EMBL/GenBank/DDBJ databases">
        <title>Enterococcal diversity collection.</title>
        <authorList>
            <person name="Gilmore M.S."/>
            <person name="Schwartzman J."/>
            <person name="Van Tyne D."/>
            <person name="Martin M."/>
            <person name="Earl A.M."/>
            <person name="Manson A.L."/>
            <person name="Straub T."/>
            <person name="Salamzade R."/>
            <person name="Saavedra J."/>
            <person name="Lebreton F."/>
            <person name="Prichula J."/>
            <person name="Schaufler K."/>
            <person name="Gaca A."/>
            <person name="Sgardioli B."/>
            <person name="Wagenaar J."/>
            <person name="Strong T."/>
        </authorList>
    </citation>
    <scope>NUCLEOTIDE SEQUENCE [LARGE SCALE GENOMIC DNA]</scope>
    <source>
        <strain evidence="9 10">669A</strain>
    </source>
</reference>
<feature type="compositionally biased region" description="Polar residues" evidence="5">
    <location>
        <begin position="56"/>
        <end position="74"/>
    </location>
</feature>
<evidence type="ECO:0000256" key="7">
    <source>
        <dbReference type="SAM" id="SignalP"/>
    </source>
</evidence>
<proteinExistence type="predicted"/>
<keyword evidence="6" id="KW-0472">Membrane</keyword>
<protein>
    <submittedName>
        <fullName evidence="9">LPXTG cell wall anchor domain-containing protein</fullName>
    </submittedName>
</protein>
<evidence type="ECO:0000256" key="6">
    <source>
        <dbReference type="SAM" id="Phobius"/>
    </source>
</evidence>
<feature type="region of interest" description="Disordered" evidence="5">
    <location>
        <begin position="46"/>
        <end position="91"/>
    </location>
</feature>
<evidence type="ECO:0000256" key="4">
    <source>
        <dbReference type="ARBA" id="ARBA00023088"/>
    </source>
</evidence>
<keyword evidence="4" id="KW-0572">Peptidoglycan-anchor</keyword>
<evidence type="ECO:0000313" key="10">
    <source>
        <dbReference type="Proteomes" id="UP000664601"/>
    </source>
</evidence>
<comment type="caution">
    <text evidence="9">The sequence shown here is derived from an EMBL/GenBank/DDBJ whole genome shotgun (WGS) entry which is preliminary data.</text>
</comment>
<feature type="chain" id="PRO_5045327992" evidence="7">
    <location>
        <begin position="24"/>
        <end position="126"/>
    </location>
</feature>
<keyword evidence="2" id="KW-0964">Secreted</keyword>
<accession>A0ABS3L8K0</accession>
<dbReference type="NCBIfam" id="TIGR01167">
    <property type="entry name" value="LPXTG_anchor"/>
    <property type="match status" value="1"/>
</dbReference>
<dbReference type="EMBL" id="JAFREM010000012">
    <property type="protein sequence ID" value="MBO1305948.1"/>
    <property type="molecule type" value="Genomic_DNA"/>
</dbReference>
<evidence type="ECO:0000259" key="8">
    <source>
        <dbReference type="Pfam" id="PF00746"/>
    </source>
</evidence>
<feature type="domain" description="Gram-positive cocci surface proteins LPxTG" evidence="8">
    <location>
        <begin position="84"/>
        <end position="108"/>
    </location>
</feature>
<dbReference type="Pfam" id="PF00746">
    <property type="entry name" value="Gram_pos_anchor"/>
    <property type="match status" value="1"/>
</dbReference>
<evidence type="ECO:0000256" key="3">
    <source>
        <dbReference type="ARBA" id="ARBA00022729"/>
    </source>
</evidence>
<organism evidence="9 10">
    <name type="scientific">Candidatus Enterococcus moelleringii</name>
    <dbReference type="NCBI Taxonomy" id="2815325"/>
    <lineage>
        <taxon>Bacteria</taxon>
        <taxon>Bacillati</taxon>
        <taxon>Bacillota</taxon>
        <taxon>Bacilli</taxon>
        <taxon>Lactobacillales</taxon>
        <taxon>Enterococcaceae</taxon>
        <taxon>Enterococcus</taxon>
    </lineage>
</organism>
<evidence type="ECO:0000256" key="1">
    <source>
        <dbReference type="ARBA" id="ARBA00022512"/>
    </source>
</evidence>
<keyword evidence="6" id="KW-0812">Transmembrane</keyword>
<keyword evidence="3 7" id="KW-0732">Signal</keyword>
<evidence type="ECO:0000256" key="2">
    <source>
        <dbReference type="ARBA" id="ARBA00022525"/>
    </source>
</evidence>
<feature type="transmembrane region" description="Helical" evidence="6">
    <location>
        <begin position="92"/>
        <end position="110"/>
    </location>
</feature>
<keyword evidence="6" id="KW-1133">Transmembrane helix</keyword>
<name>A0ABS3L8K0_9ENTE</name>
<feature type="signal peptide" evidence="7">
    <location>
        <begin position="1"/>
        <end position="23"/>
    </location>
</feature>
<dbReference type="InterPro" id="IPR019931">
    <property type="entry name" value="LPXTG_anchor"/>
</dbReference>
<sequence>MTMKKVFFACIAFFFLAATPAYGEVNYDSNGKTGFYGVYEYPNEHPPAKEELPGTTGDSNGSVGRSEANVQSALPSYEGKGRILPRTGDRSSSFTTIAGIALLAFVGFKLKRGGDLSEKSSHSPRW</sequence>
<evidence type="ECO:0000256" key="5">
    <source>
        <dbReference type="SAM" id="MobiDB-lite"/>
    </source>
</evidence>